<dbReference type="AlphaFoldDB" id="A0A8S9H768"/>
<proteinExistence type="predicted"/>
<dbReference type="EMBL" id="QGKW02001988">
    <property type="protein sequence ID" value="KAF2552906.1"/>
    <property type="molecule type" value="Genomic_DNA"/>
</dbReference>
<organism evidence="1 2">
    <name type="scientific">Brassica cretica</name>
    <name type="common">Mustard</name>
    <dbReference type="NCBI Taxonomy" id="69181"/>
    <lineage>
        <taxon>Eukaryota</taxon>
        <taxon>Viridiplantae</taxon>
        <taxon>Streptophyta</taxon>
        <taxon>Embryophyta</taxon>
        <taxon>Tracheophyta</taxon>
        <taxon>Spermatophyta</taxon>
        <taxon>Magnoliopsida</taxon>
        <taxon>eudicotyledons</taxon>
        <taxon>Gunneridae</taxon>
        <taxon>Pentapetalae</taxon>
        <taxon>rosids</taxon>
        <taxon>malvids</taxon>
        <taxon>Brassicales</taxon>
        <taxon>Brassicaceae</taxon>
        <taxon>Brassiceae</taxon>
        <taxon>Brassica</taxon>
    </lineage>
</organism>
<protein>
    <submittedName>
        <fullName evidence="1">Uncharacterized protein</fullName>
    </submittedName>
</protein>
<comment type="caution">
    <text evidence="1">The sequence shown here is derived from an EMBL/GenBank/DDBJ whole genome shotgun (WGS) entry which is preliminary data.</text>
</comment>
<sequence length="86" mass="9807">MQRQTYPQLKDNEAKRRHIGESFVTSVFDLLRPSLQSLNACSVLKLTPKNEYLCVPFVSHDQTIKLQKYSLMLQPLDDSAPVLEGS</sequence>
<accession>A0A8S9H768</accession>
<dbReference type="Proteomes" id="UP000712281">
    <property type="component" value="Unassembled WGS sequence"/>
</dbReference>
<gene>
    <name evidence="1" type="ORF">F2Q68_00037324</name>
</gene>
<evidence type="ECO:0000313" key="1">
    <source>
        <dbReference type="EMBL" id="KAF2552906.1"/>
    </source>
</evidence>
<name>A0A8S9H768_BRACR</name>
<reference evidence="1" key="1">
    <citation type="submission" date="2019-12" db="EMBL/GenBank/DDBJ databases">
        <title>Genome sequencing and annotation of Brassica cretica.</title>
        <authorList>
            <person name="Studholme D.J."/>
            <person name="Sarris P.F."/>
        </authorList>
    </citation>
    <scope>NUCLEOTIDE SEQUENCE</scope>
    <source>
        <strain evidence="1">PFS-001/15</strain>
        <tissue evidence="1">Leaf</tissue>
    </source>
</reference>
<evidence type="ECO:0000313" key="2">
    <source>
        <dbReference type="Proteomes" id="UP000712281"/>
    </source>
</evidence>